<proteinExistence type="predicted"/>
<organism evidence="2 3">
    <name type="scientific">Pseudomonas matsuisoli</name>
    <dbReference type="NCBI Taxonomy" id="1515666"/>
    <lineage>
        <taxon>Bacteria</taxon>
        <taxon>Pseudomonadati</taxon>
        <taxon>Pseudomonadota</taxon>
        <taxon>Gammaproteobacteria</taxon>
        <taxon>Pseudomonadales</taxon>
        <taxon>Pseudomonadaceae</taxon>
        <taxon>Pseudomonas</taxon>
    </lineage>
</organism>
<evidence type="ECO:0000256" key="1">
    <source>
        <dbReference type="SAM" id="MobiDB-lite"/>
    </source>
</evidence>
<feature type="compositionally biased region" description="Polar residues" evidence="1">
    <location>
        <begin position="1"/>
        <end position="19"/>
    </location>
</feature>
<feature type="compositionally biased region" description="Basic and acidic residues" evidence="1">
    <location>
        <begin position="1040"/>
        <end position="1049"/>
    </location>
</feature>
<feature type="compositionally biased region" description="Basic and acidic residues" evidence="1">
    <location>
        <begin position="414"/>
        <end position="425"/>
    </location>
</feature>
<protein>
    <submittedName>
        <fullName evidence="2">Uncharacterized protein</fullName>
    </submittedName>
</protein>
<comment type="caution">
    <text evidence="2">The sequence shown here is derived from an EMBL/GenBank/DDBJ whole genome shotgun (WGS) entry which is preliminary data.</text>
</comment>
<evidence type="ECO:0000313" key="2">
    <source>
        <dbReference type="EMBL" id="GGJ85889.1"/>
    </source>
</evidence>
<reference evidence="2" key="1">
    <citation type="journal article" date="2014" name="Int. J. Syst. Evol. Microbiol.">
        <title>Complete genome sequence of Corynebacterium casei LMG S-19264T (=DSM 44701T), isolated from a smear-ripened cheese.</title>
        <authorList>
            <consortium name="US DOE Joint Genome Institute (JGI-PGF)"/>
            <person name="Walter F."/>
            <person name="Albersmeier A."/>
            <person name="Kalinowski J."/>
            <person name="Ruckert C."/>
        </authorList>
    </citation>
    <scope>NUCLEOTIDE SEQUENCE</scope>
    <source>
        <strain evidence="2">JCM 30078</strain>
    </source>
</reference>
<keyword evidence="3" id="KW-1185">Reference proteome</keyword>
<evidence type="ECO:0000313" key="3">
    <source>
        <dbReference type="Proteomes" id="UP000635983"/>
    </source>
</evidence>
<dbReference type="Proteomes" id="UP000635983">
    <property type="component" value="Unassembled WGS sequence"/>
</dbReference>
<dbReference type="RefSeq" id="WP_188982045.1">
    <property type="nucleotide sequence ID" value="NZ_BMPO01000002.1"/>
</dbReference>
<feature type="compositionally biased region" description="Basic and acidic residues" evidence="1">
    <location>
        <begin position="381"/>
        <end position="406"/>
    </location>
</feature>
<feature type="region of interest" description="Disordered" evidence="1">
    <location>
        <begin position="1040"/>
        <end position="1062"/>
    </location>
</feature>
<accession>A0A917PPE3</accession>
<feature type="region of interest" description="Disordered" evidence="1">
    <location>
        <begin position="101"/>
        <end position="123"/>
    </location>
</feature>
<feature type="compositionally biased region" description="Basic and acidic residues" evidence="1">
    <location>
        <begin position="112"/>
        <end position="123"/>
    </location>
</feature>
<dbReference type="EMBL" id="BMPO01000002">
    <property type="protein sequence ID" value="GGJ85889.1"/>
    <property type="molecule type" value="Genomic_DNA"/>
</dbReference>
<feature type="region of interest" description="Disordered" evidence="1">
    <location>
        <begin position="1"/>
        <end position="44"/>
    </location>
</feature>
<name>A0A917PPE3_9PSED</name>
<sequence length="1062" mass="115687">MSTVQSPSRAESTLPTESFEQFLPVSRKSAKENPDQEYAYANADDKAPAFSEYKAIGRPDEVAAGTIRFETVDGKKVIVLQSTSPALFEQVKRDFESLKAVNGATDNGDNAVGKDDKAPESLRDVQKVEEVTQDVVRYRNKDGDWSVVAKGTNPEFFEKVSGYKESLDGIKASEDDGYRRATDNEEWPPYSGIQVGPVDEVGPGTIRYDNGDEKVVVHKDDNPGLFDYLSGMQKIVTDPASRERMDKAQGDGFELAQKDGDAPKYQDIKNIKRADGIITVETFDGKKTAVSEQLSPKMYEQLSTHTDVMAKANEQEKEGYATLHPDDYLTSDEISGATIGPEGEIGEGFVRAEIFDGEGGSRKVVVSEELSPELYDRLVAEDSGRRNSTDKIDEARGEHDLPKTGDVDIGSMETSEKDPNDDKRNLTVTELTWQKTVDGWKKGMEDGSIKDDDVRAKLFRALQAQGMLENGATMVTLDISLGQSTAQATGDDFATVIDGRAVDQKLNELFSSEAVQKDFVDAQKSAVDALPNKDEVVKKLEDMAFSEEYVKYIADLQFDKKGDLAEADMRETYAALATVDPEKAAQFAQQMQMDTMMIDLDRLLQDPSKITDENLTLATQDTVKTWLTALKKAGVDLPRRTAESMDKFVEEILNDKQTAKDFGKALQQLGDRYTKNGEITQADIDGLMKSDVYQALNEKTNGGMLTTIAELNKNGTLGSAGGMISLASGIYQMAGGKLGGTPEERLAIAKEMVGFFGASQHFVNLGTNVIDAINGTDLNRVMALDKSLPEIFGKDKGKGKSPALAEPSFEKFSENVSSLMNDASVDSQKKLNTLLDLDDAGKEDVLKGMHGEYAKNPLIKGANMGTRGISAFLRVLDAGANTFVGAADVALGALMIKGGMQSNDGATIAQGAVTVAAGSFGIGGGAASLGALKGLAFARAAVGPMFWASAALTLATLPFAIIQDIKYNNQLDDHRSSQADLIKQFESDGLLSEDGLTRYEFLDDYMYNYAQRDAPDDQSIFEYREEEYAFYSDEGHLPEAGWDDVKHEDYDGDGNNLDTQMA</sequence>
<dbReference type="AlphaFoldDB" id="A0A917PPE3"/>
<reference evidence="2" key="2">
    <citation type="submission" date="2020-09" db="EMBL/GenBank/DDBJ databases">
        <authorList>
            <person name="Sun Q."/>
            <person name="Ohkuma M."/>
        </authorList>
    </citation>
    <scope>NUCLEOTIDE SEQUENCE</scope>
    <source>
        <strain evidence="2">JCM 30078</strain>
    </source>
</reference>
<feature type="region of interest" description="Disordered" evidence="1">
    <location>
        <begin position="381"/>
        <end position="426"/>
    </location>
</feature>
<gene>
    <name evidence="2" type="ORF">GCM10009304_09970</name>
</gene>